<reference evidence="1" key="4">
    <citation type="submission" date="2025-08" db="UniProtKB">
        <authorList>
            <consortium name="Ensembl"/>
        </authorList>
    </citation>
    <scope>IDENTIFICATION</scope>
</reference>
<reference evidence="1" key="5">
    <citation type="submission" date="2025-09" db="UniProtKB">
        <authorList>
            <consortium name="Ensembl"/>
        </authorList>
    </citation>
    <scope>IDENTIFICATION</scope>
</reference>
<accession>A0A4W4GL87</accession>
<reference evidence="2" key="2">
    <citation type="journal article" date="2017" name="Sci. Adv.">
        <title>A tail of two voltages: Proteomic comparison of the three electric organs of the electric eel.</title>
        <authorList>
            <person name="Traeger L.L."/>
            <person name="Sabat G."/>
            <person name="Barrett-Wilt G.A."/>
            <person name="Wells G.B."/>
            <person name="Sussman M.R."/>
        </authorList>
    </citation>
    <scope>NUCLEOTIDE SEQUENCE [LARGE SCALE GENOMIC DNA]</scope>
</reference>
<evidence type="ECO:0000313" key="1">
    <source>
        <dbReference type="Ensembl" id="ENSEEEP00000037020.2"/>
    </source>
</evidence>
<reference evidence="1" key="3">
    <citation type="submission" date="2020-05" db="EMBL/GenBank/DDBJ databases">
        <title>Electrophorus electricus (electric eel) genome, fEleEle1, primary haplotype.</title>
        <authorList>
            <person name="Myers G."/>
            <person name="Meyer A."/>
            <person name="Fedrigo O."/>
            <person name="Formenti G."/>
            <person name="Rhie A."/>
            <person name="Tracey A."/>
            <person name="Sims Y."/>
            <person name="Jarvis E.D."/>
        </authorList>
    </citation>
    <scope>NUCLEOTIDE SEQUENCE [LARGE SCALE GENOMIC DNA]</scope>
</reference>
<protein>
    <submittedName>
        <fullName evidence="1">Uncharacterized protein</fullName>
    </submittedName>
</protein>
<name>A0A4W4GL87_ELEEL</name>
<dbReference type="Proteomes" id="UP000314983">
    <property type="component" value="Chromosome 2"/>
</dbReference>
<reference evidence="2" key="1">
    <citation type="journal article" date="2014" name="Science">
        <title>Nonhuman genetics. Genomic basis for the convergent evolution of electric organs.</title>
        <authorList>
            <person name="Gallant J.R."/>
            <person name="Traeger L.L."/>
            <person name="Volkening J.D."/>
            <person name="Moffett H."/>
            <person name="Chen P.H."/>
            <person name="Novina C.D."/>
            <person name="Phillips G.N.Jr."/>
            <person name="Anand R."/>
            <person name="Wells G.B."/>
            <person name="Pinch M."/>
            <person name="Guth R."/>
            <person name="Unguez G.A."/>
            <person name="Albert J.S."/>
            <person name="Zakon H.H."/>
            <person name="Samanta M.P."/>
            <person name="Sussman M.R."/>
        </authorList>
    </citation>
    <scope>NUCLEOTIDE SEQUENCE [LARGE SCALE GENOMIC DNA]</scope>
</reference>
<dbReference type="AlphaFoldDB" id="A0A4W4GL87"/>
<evidence type="ECO:0000313" key="2">
    <source>
        <dbReference type="Proteomes" id="UP000314983"/>
    </source>
</evidence>
<keyword evidence="2" id="KW-1185">Reference proteome</keyword>
<sequence>MPLEFYELSSFVRRIAIVGRLDGVSFSKTTGIVGFSHTLVLKVYQERCDCTEISNKGGTCARKQLVGTRSQADVRKVVHSQAMHVLQLTHPKDLFCSLAHLVYNSR</sequence>
<dbReference type="Ensembl" id="ENSEEET00000037455.2">
    <property type="protein sequence ID" value="ENSEEEP00000037020.2"/>
    <property type="gene ID" value="ENSEEEG00000017579.2"/>
</dbReference>
<proteinExistence type="predicted"/>
<organism evidence="1 2">
    <name type="scientific">Electrophorus electricus</name>
    <name type="common">Electric eel</name>
    <name type="synonym">Gymnotus electricus</name>
    <dbReference type="NCBI Taxonomy" id="8005"/>
    <lineage>
        <taxon>Eukaryota</taxon>
        <taxon>Metazoa</taxon>
        <taxon>Chordata</taxon>
        <taxon>Craniata</taxon>
        <taxon>Vertebrata</taxon>
        <taxon>Euteleostomi</taxon>
        <taxon>Actinopterygii</taxon>
        <taxon>Neopterygii</taxon>
        <taxon>Teleostei</taxon>
        <taxon>Ostariophysi</taxon>
        <taxon>Gymnotiformes</taxon>
        <taxon>Gymnotoidei</taxon>
        <taxon>Gymnotidae</taxon>
        <taxon>Electrophorus</taxon>
    </lineage>
</organism>